<evidence type="ECO:0000259" key="1">
    <source>
        <dbReference type="PROSITE" id="PS51406"/>
    </source>
</evidence>
<dbReference type="Proteomes" id="UP000694843">
    <property type="component" value="Unplaced"/>
</dbReference>
<dbReference type="RefSeq" id="XP_018011592.1">
    <property type="nucleotide sequence ID" value="XM_018156103.1"/>
</dbReference>
<dbReference type="SUPFAM" id="SSF56496">
    <property type="entry name" value="Fibrinogen C-terminal domain-like"/>
    <property type="match status" value="1"/>
</dbReference>
<dbReference type="InterPro" id="IPR036056">
    <property type="entry name" value="Fibrinogen-like_C"/>
</dbReference>
<proteinExistence type="predicted"/>
<dbReference type="InterPro" id="IPR002181">
    <property type="entry name" value="Fibrinogen_a/b/g_C_dom"/>
</dbReference>
<reference evidence="3" key="1">
    <citation type="submission" date="2025-08" db="UniProtKB">
        <authorList>
            <consortium name="RefSeq"/>
        </authorList>
    </citation>
    <scope>IDENTIFICATION</scope>
    <source>
        <tissue evidence="3">Whole organism</tissue>
    </source>
</reference>
<dbReference type="InterPro" id="IPR014716">
    <property type="entry name" value="Fibrinogen_a/b/g_C_1"/>
</dbReference>
<dbReference type="GeneID" id="108668848"/>
<dbReference type="NCBIfam" id="NF040941">
    <property type="entry name" value="GGGWT_bact"/>
    <property type="match status" value="1"/>
</dbReference>
<dbReference type="PANTHER" id="PTHR19143">
    <property type="entry name" value="FIBRINOGEN/TENASCIN/ANGIOPOEITIN"/>
    <property type="match status" value="1"/>
</dbReference>
<dbReference type="KEGG" id="hazt:108668848"/>
<organism evidence="2 3">
    <name type="scientific">Hyalella azteca</name>
    <name type="common">Amphipod</name>
    <dbReference type="NCBI Taxonomy" id="294128"/>
    <lineage>
        <taxon>Eukaryota</taxon>
        <taxon>Metazoa</taxon>
        <taxon>Ecdysozoa</taxon>
        <taxon>Arthropoda</taxon>
        <taxon>Crustacea</taxon>
        <taxon>Multicrustacea</taxon>
        <taxon>Malacostraca</taxon>
        <taxon>Eumalacostraca</taxon>
        <taxon>Peracarida</taxon>
        <taxon>Amphipoda</taxon>
        <taxon>Senticaudata</taxon>
        <taxon>Talitrida</taxon>
        <taxon>Talitroidea</taxon>
        <taxon>Hyalellidae</taxon>
        <taxon>Hyalella</taxon>
    </lineage>
</organism>
<accession>A0A8B7NDC0</accession>
<evidence type="ECO:0000313" key="2">
    <source>
        <dbReference type="Proteomes" id="UP000694843"/>
    </source>
</evidence>
<dbReference type="OrthoDB" id="6145874at2759"/>
<keyword evidence="2" id="KW-1185">Reference proteome</keyword>
<dbReference type="AlphaFoldDB" id="A0A8B7NDC0"/>
<sequence length="188" mass="21128">MGDAQISASSSRSLPHQRYPPIGDVDECLGLVKTALDILDNPESVDDIKYGNFDRQQQEIYDSLKELSEYLANEANGMVPLIPADCSERPEKTSGVYTIYPSGAAVQVYCDQTTDGGGWTVFLRRQKQEPQLNFSRTFKEYEEGFGSPTGEYWLGLRNLHLLTSRKLELKAVIVRGAESTSSHYLYFE</sequence>
<gene>
    <name evidence="3" type="primary">LOC108668848</name>
</gene>
<dbReference type="Gene3D" id="3.90.215.10">
    <property type="entry name" value="Gamma Fibrinogen, chain A, domain 1"/>
    <property type="match status" value="1"/>
</dbReference>
<protein>
    <submittedName>
        <fullName evidence="3">Fibrinogen C domain-containing protein 1-like</fullName>
    </submittedName>
</protein>
<dbReference type="SMART" id="SM00186">
    <property type="entry name" value="FBG"/>
    <property type="match status" value="1"/>
</dbReference>
<dbReference type="GO" id="GO:0005615">
    <property type="term" value="C:extracellular space"/>
    <property type="evidence" value="ECO:0007669"/>
    <property type="project" value="TreeGrafter"/>
</dbReference>
<name>A0A8B7NDC0_HYAAZ</name>
<evidence type="ECO:0000313" key="3">
    <source>
        <dbReference type="RefSeq" id="XP_018011592.1"/>
    </source>
</evidence>
<dbReference type="InterPro" id="IPR050373">
    <property type="entry name" value="Fibrinogen_C-term_domain"/>
</dbReference>
<feature type="domain" description="Fibrinogen C-terminal" evidence="1">
    <location>
        <begin position="77"/>
        <end position="188"/>
    </location>
</feature>
<dbReference type="Pfam" id="PF00147">
    <property type="entry name" value="Fibrinogen_C"/>
    <property type="match status" value="1"/>
</dbReference>
<dbReference type="PROSITE" id="PS51406">
    <property type="entry name" value="FIBRINOGEN_C_2"/>
    <property type="match status" value="1"/>
</dbReference>